<protein>
    <submittedName>
        <fullName evidence="3">Pre-rRNA-processing protein TSR2</fullName>
    </submittedName>
</protein>
<reference evidence="3 4" key="1">
    <citation type="journal article" date="2017" name="Mol. Plant">
        <title>The Genome of Medicinal Plant Macleaya cordata Provides New Insights into Benzylisoquinoline Alkaloids Metabolism.</title>
        <authorList>
            <person name="Liu X."/>
            <person name="Liu Y."/>
            <person name="Huang P."/>
            <person name="Ma Y."/>
            <person name="Qing Z."/>
            <person name="Tang Q."/>
            <person name="Cao H."/>
            <person name="Cheng P."/>
            <person name="Zheng Y."/>
            <person name="Yuan Z."/>
            <person name="Zhou Y."/>
            <person name="Liu J."/>
            <person name="Tang Z."/>
            <person name="Zhuo Y."/>
            <person name="Zhang Y."/>
            <person name="Yu L."/>
            <person name="Huang J."/>
            <person name="Yang P."/>
            <person name="Peng Q."/>
            <person name="Zhang J."/>
            <person name="Jiang W."/>
            <person name="Zhang Z."/>
            <person name="Lin K."/>
            <person name="Ro D.K."/>
            <person name="Chen X."/>
            <person name="Xiong X."/>
            <person name="Shang Y."/>
            <person name="Huang S."/>
            <person name="Zeng J."/>
        </authorList>
    </citation>
    <scope>NUCLEOTIDE SEQUENCE [LARGE SCALE GENOMIC DNA]</scope>
    <source>
        <strain evidence="4">cv. BLH2017</strain>
        <tissue evidence="3">Root</tissue>
    </source>
</reference>
<dbReference type="GO" id="GO:0006364">
    <property type="term" value="P:rRNA processing"/>
    <property type="evidence" value="ECO:0007669"/>
    <property type="project" value="UniProtKB-KW"/>
</dbReference>
<proteinExistence type="inferred from homology"/>
<sequence>MDFVNGEHVKKSSPESDSLLAEGISLILSRWTGLELALAYRSYDRYSRGKVEQLSNDIFSWFTQSKEPLYVDDLENLLRESMLLFFDTLLDDDSDEDVATHLMIMHEECLQGKYETIEKLRKSSRGEVVSRTIQVVNEDEDNDDAGGLNDEVTEMLVDEQKERITVEAEDLCLQVAGNEDEGNVDADGLVNEAEEMLLDEKKERKTVEEAEDGWCVVTTKTKRKTKRTSGLKQCY</sequence>
<comment type="caution">
    <text evidence="3">The sequence shown here is derived from an EMBL/GenBank/DDBJ whole genome shotgun (WGS) entry which is preliminary data.</text>
</comment>
<dbReference type="STRING" id="56857.A0A200Q2P5"/>
<evidence type="ECO:0000256" key="2">
    <source>
        <dbReference type="ARBA" id="ARBA00022552"/>
    </source>
</evidence>
<evidence type="ECO:0000256" key="1">
    <source>
        <dbReference type="ARBA" id="ARBA00006524"/>
    </source>
</evidence>
<evidence type="ECO:0000313" key="4">
    <source>
        <dbReference type="Proteomes" id="UP000195402"/>
    </source>
</evidence>
<dbReference type="InterPro" id="IPR019398">
    <property type="entry name" value="Pre-rRNA_process_TSR2"/>
</dbReference>
<dbReference type="EMBL" id="MVGT01003289">
    <property type="protein sequence ID" value="OVA04732.1"/>
    <property type="molecule type" value="Genomic_DNA"/>
</dbReference>
<dbReference type="FunCoup" id="A0A200Q2P5">
    <property type="interactions" value="1969"/>
</dbReference>
<dbReference type="Proteomes" id="UP000195402">
    <property type="component" value="Unassembled WGS sequence"/>
</dbReference>
<accession>A0A200Q2P5</accession>
<keyword evidence="2" id="KW-0698">rRNA processing</keyword>
<evidence type="ECO:0000313" key="3">
    <source>
        <dbReference type="EMBL" id="OVA04732.1"/>
    </source>
</evidence>
<dbReference type="OrthoDB" id="263560at2759"/>
<gene>
    <name evidence="3" type="ORF">BVC80_1719g66</name>
</gene>
<dbReference type="AlphaFoldDB" id="A0A200Q2P5"/>
<dbReference type="Pfam" id="PF10273">
    <property type="entry name" value="WGG"/>
    <property type="match status" value="1"/>
</dbReference>
<name>A0A200Q2P5_MACCD</name>
<keyword evidence="4" id="KW-1185">Reference proteome</keyword>
<organism evidence="3 4">
    <name type="scientific">Macleaya cordata</name>
    <name type="common">Five-seeded plume-poppy</name>
    <name type="synonym">Bocconia cordata</name>
    <dbReference type="NCBI Taxonomy" id="56857"/>
    <lineage>
        <taxon>Eukaryota</taxon>
        <taxon>Viridiplantae</taxon>
        <taxon>Streptophyta</taxon>
        <taxon>Embryophyta</taxon>
        <taxon>Tracheophyta</taxon>
        <taxon>Spermatophyta</taxon>
        <taxon>Magnoliopsida</taxon>
        <taxon>Ranunculales</taxon>
        <taxon>Papaveraceae</taxon>
        <taxon>Papaveroideae</taxon>
        <taxon>Macleaya</taxon>
    </lineage>
</organism>
<comment type="similarity">
    <text evidence="1">Belongs to the TSR2 family.</text>
</comment>
<dbReference type="PANTHER" id="PTHR21250">
    <property type="entry name" value="PRE-RRNA-PROCESSING PROTEIN TSR2 HOMOLOG"/>
    <property type="match status" value="1"/>
</dbReference>
<dbReference type="InParanoid" id="A0A200Q2P5"/>